<dbReference type="InterPro" id="IPR020861">
    <property type="entry name" value="Triosephosphate_isomerase_AS"/>
</dbReference>
<dbReference type="CDD" id="cd00311">
    <property type="entry name" value="TIM"/>
    <property type="match status" value="1"/>
</dbReference>
<comment type="subcellular location">
    <subcellularLocation>
        <location evidence="6 7">Cytoplasm</location>
    </subcellularLocation>
</comment>
<comment type="pathway">
    <text evidence="6 7">Carbohydrate degradation; glycolysis; D-glyceraldehyde 3-phosphate from glycerone phosphate: step 1/1.</text>
</comment>
<dbReference type="InterPro" id="IPR013785">
    <property type="entry name" value="Aldolase_TIM"/>
</dbReference>
<feature type="active site" description="Electrophile" evidence="6">
    <location>
        <position position="94"/>
    </location>
</feature>
<evidence type="ECO:0000256" key="5">
    <source>
        <dbReference type="ARBA" id="ARBA00023235"/>
    </source>
</evidence>
<dbReference type="Pfam" id="PF00121">
    <property type="entry name" value="TIM"/>
    <property type="match status" value="1"/>
</dbReference>
<dbReference type="SUPFAM" id="SSF51351">
    <property type="entry name" value="Triosephosphate isomerase (TIM)"/>
    <property type="match status" value="1"/>
</dbReference>
<comment type="similarity">
    <text evidence="1 6 7">Belongs to the triosephosphate isomerase family.</text>
</comment>
<keyword evidence="2 6" id="KW-0312">Gluconeogenesis</keyword>
<dbReference type="PANTHER" id="PTHR21139:SF42">
    <property type="entry name" value="TRIOSEPHOSPHATE ISOMERASE"/>
    <property type="match status" value="1"/>
</dbReference>
<comment type="catalytic activity">
    <reaction evidence="6 7">
        <text>D-glyceraldehyde 3-phosphate = dihydroxyacetone phosphate</text>
        <dbReference type="Rhea" id="RHEA:18585"/>
        <dbReference type="ChEBI" id="CHEBI:57642"/>
        <dbReference type="ChEBI" id="CHEBI:59776"/>
        <dbReference type="EC" id="5.3.1.1"/>
    </reaction>
</comment>
<dbReference type="EC" id="5.3.1.1" evidence="6 7"/>
<name>A0ABY8MHY6_9SPIO</name>
<feature type="active site" description="Proton acceptor" evidence="6">
    <location>
        <position position="166"/>
    </location>
</feature>
<evidence type="ECO:0000256" key="3">
    <source>
        <dbReference type="ARBA" id="ARBA00022490"/>
    </source>
</evidence>
<accession>A0ABY8MHY6</accession>
<feature type="binding site" evidence="6">
    <location>
        <position position="172"/>
    </location>
    <ligand>
        <name>substrate</name>
    </ligand>
</feature>
<evidence type="ECO:0000256" key="4">
    <source>
        <dbReference type="ARBA" id="ARBA00023152"/>
    </source>
</evidence>
<dbReference type="PROSITE" id="PS51440">
    <property type="entry name" value="TIM_2"/>
    <property type="match status" value="1"/>
</dbReference>
<dbReference type="Proteomes" id="UP001228690">
    <property type="component" value="Chromosome"/>
</dbReference>
<dbReference type="HAMAP" id="MF_00147_B">
    <property type="entry name" value="TIM_B"/>
    <property type="match status" value="1"/>
</dbReference>
<evidence type="ECO:0000256" key="7">
    <source>
        <dbReference type="RuleBase" id="RU363013"/>
    </source>
</evidence>
<proteinExistence type="inferred from homology"/>
<evidence type="ECO:0000313" key="9">
    <source>
        <dbReference type="Proteomes" id="UP001228690"/>
    </source>
</evidence>
<feature type="binding site" evidence="6">
    <location>
        <position position="212"/>
    </location>
    <ligand>
        <name>substrate</name>
    </ligand>
</feature>
<protein>
    <recommendedName>
        <fullName evidence="6 7">Triosephosphate isomerase</fullName>
        <shortName evidence="6">TIM</shortName>
        <shortName evidence="6">TPI</shortName>
        <ecNumber evidence="6 7">5.3.1.1</ecNumber>
    </recommendedName>
    <alternativeName>
        <fullName evidence="6">Triose-phosphate isomerase</fullName>
    </alternativeName>
</protein>
<comment type="function">
    <text evidence="6">Involved in the gluconeogenesis. Catalyzes stereospecifically the conversion of dihydroxyacetone phosphate (DHAP) to D-glyceraldehyde-3-phosphate (G3P).</text>
</comment>
<evidence type="ECO:0000256" key="6">
    <source>
        <dbReference type="HAMAP-Rule" id="MF_00147"/>
    </source>
</evidence>
<evidence type="ECO:0000256" key="2">
    <source>
        <dbReference type="ARBA" id="ARBA00022432"/>
    </source>
</evidence>
<dbReference type="NCBIfam" id="TIGR00419">
    <property type="entry name" value="tim"/>
    <property type="match status" value="1"/>
</dbReference>
<keyword evidence="9" id="KW-1185">Reference proteome</keyword>
<sequence length="248" mass="26297">MGRYIIAGNWKLNKTPSEAGELAKALTEQTVGAGCEVVIAPSHVALARVAEVIRGSRIKLAAQNVSQHSEGAYTGETSVSMLKDLGVEYVILGHSERRQYYGETNQIINAKIKAVLAGGLKPILCIGELLEEREEGKAATVCRTQLEQSLAGISAADMAEIVIAYEPVWAIGTGKTASPEDANEIHVICREKLASLYSEELAGRVVIQYGGSVKPDNVRALMAKSDINGALVGGASLDAASFASLLRF</sequence>
<evidence type="ECO:0000313" key="8">
    <source>
        <dbReference type="EMBL" id="WGK68424.1"/>
    </source>
</evidence>
<comment type="pathway">
    <text evidence="6 7">Carbohydrate biosynthesis; gluconeogenesis.</text>
</comment>
<keyword evidence="5 6" id="KW-0413">Isomerase</keyword>
<dbReference type="GO" id="GO:0004807">
    <property type="term" value="F:triose-phosphate isomerase activity"/>
    <property type="evidence" value="ECO:0007669"/>
    <property type="project" value="UniProtKB-EC"/>
</dbReference>
<feature type="binding site" evidence="6">
    <location>
        <begin position="9"/>
        <end position="11"/>
    </location>
    <ligand>
        <name>substrate</name>
    </ligand>
</feature>
<dbReference type="InterPro" id="IPR022896">
    <property type="entry name" value="TrioseP_Isoase_bac/euk"/>
</dbReference>
<evidence type="ECO:0000256" key="1">
    <source>
        <dbReference type="ARBA" id="ARBA00007422"/>
    </source>
</evidence>
<keyword evidence="3 6" id="KW-0963">Cytoplasm</keyword>
<keyword evidence="4 6" id="KW-0324">Glycolysis</keyword>
<dbReference type="PROSITE" id="PS00171">
    <property type="entry name" value="TIM_1"/>
    <property type="match status" value="1"/>
</dbReference>
<dbReference type="Gene3D" id="3.20.20.70">
    <property type="entry name" value="Aldolase class I"/>
    <property type="match status" value="1"/>
</dbReference>
<reference evidence="8 9" key="1">
    <citation type="submission" date="2023-04" db="EMBL/GenBank/DDBJ databases">
        <title>Spirochaete genome identified in red abalone sample constitutes a novel genus.</title>
        <authorList>
            <person name="Sharma S.P."/>
            <person name="Purcell C.M."/>
            <person name="Hyde J.R."/>
            <person name="Severin A.J."/>
        </authorList>
    </citation>
    <scope>NUCLEOTIDE SEQUENCE [LARGE SCALE GENOMIC DNA]</scope>
    <source>
        <strain evidence="8 9">SP-2023</strain>
    </source>
</reference>
<gene>
    <name evidence="6 8" type="primary">tpiA</name>
    <name evidence="8" type="ORF">P0082_08010</name>
</gene>
<dbReference type="InterPro" id="IPR000652">
    <property type="entry name" value="Triosephosphate_isomerase"/>
</dbReference>
<dbReference type="PANTHER" id="PTHR21139">
    <property type="entry name" value="TRIOSEPHOSPHATE ISOMERASE"/>
    <property type="match status" value="1"/>
</dbReference>
<organism evidence="8 9">
    <name type="scientific">Candidatus Haliotispira prima</name>
    <dbReference type="NCBI Taxonomy" id="3034016"/>
    <lineage>
        <taxon>Bacteria</taxon>
        <taxon>Pseudomonadati</taxon>
        <taxon>Spirochaetota</taxon>
        <taxon>Spirochaetia</taxon>
        <taxon>Spirochaetales</taxon>
        <taxon>Spirochaetaceae</taxon>
        <taxon>Candidatus Haliotispira</taxon>
    </lineage>
</organism>
<comment type="subunit">
    <text evidence="6 7">Homodimer.</text>
</comment>
<dbReference type="RefSeq" id="WP_326926605.1">
    <property type="nucleotide sequence ID" value="NZ_CP123443.1"/>
</dbReference>
<dbReference type="EMBL" id="CP123443">
    <property type="protein sequence ID" value="WGK68424.1"/>
    <property type="molecule type" value="Genomic_DNA"/>
</dbReference>
<dbReference type="InterPro" id="IPR035990">
    <property type="entry name" value="TIM_sf"/>
</dbReference>
<feature type="binding site" evidence="6">
    <location>
        <begin position="233"/>
        <end position="234"/>
    </location>
    <ligand>
        <name>substrate</name>
    </ligand>
</feature>